<dbReference type="PANTHER" id="PTHR10366">
    <property type="entry name" value="NAD DEPENDENT EPIMERASE/DEHYDRATASE"/>
    <property type="match status" value="1"/>
</dbReference>
<evidence type="ECO:0000259" key="3">
    <source>
        <dbReference type="Pfam" id="PF13460"/>
    </source>
</evidence>
<dbReference type="OrthoDB" id="3554764at2759"/>
<dbReference type="PANTHER" id="PTHR10366:SF562">
    <property type="entry name" value="ALDEHYDE REDUCTASE II (AFU_ORTHOLOGUE AFUA_1G11360)"/>
    <property type="match status" value="1"/>
</dbReference>
<comment type="caution">
    <text evidence="4">The sequence shown here is derived from an EMBL/GenBank/DDBJ whole genome shotgun (WGS) entry which is preliminary data.</text>
</comment>
<gene>
    <name evidence="4" type="primary">ALD2</name>
    <name evidence="4" type="ORF">LOCC1_G008099</name>
</gene>
<name>A0A8H8RF34_9HELO</name>
<dbReference type="InterPro" id="IPR016040">
    <property type="entry name" value="NAD(P)-bd_dom"/>
</dbReference>
<dbReference type="EMBL" id="QGMI01001477">
    <property type="protein sequence ID" value="TVY33100.1"/>
    <property type="molecule type" value="Genomic_DNA"/>
</dbReference>
<dbReference type="InterPro" id="IPR036291">
    <property type="entry name" value="NAD(P)-bd_dom_sf"/>
</dbReference>
<proteinExistence type="inferred from homology"/>
<keyword evidence="1" id="KW-0560">Oxidoreductase</keyword>
<evidence type="ECO:0000256" key="2">
    <source>
        <dbReference type="ARBA" id="ARBA00023445"/>
    </source>
</evidence>
<dbReference type="Pfam" id="PF13460">
    <property type="entry name" value="NAD_binding_10"/>
    <property type="match status" value="1"/>
</dbReference>
<keyword evidence="5" id="KW-1185">Reference proteome</keyword>
<organism evidence="4 5">
    <name type="scientific">Lachnellula occidentalis</name>
    <dbReference type="NCBI Taxonomy" id="215460"/>
    <lineage>
        <taxon>Eukaryota</taxon>
        <taxon>Fungi</taxon>
        <taxon>Dikarya</taxon>
        <taxon>Ascomycota</taxon>
        <taxon>Pezizomycotina</taxon>
        <taxon>Leotiomycetes</taxon>
        <taxon>Helotiales</taxon>
        <taxon>Lachnaceae</taxon>
        <taxon>Lachnellula</taxon>
    </lineage>
</organism>
<dbReference type="SUPFAM" id="SSF51735">
    <property type="entry name" value="NAD(P)-binding Rossmann-fold domains"/>
    <property type="match status" value="1"/>
</dbReference>
<dbReference type="InterPro" id="IPR050425">
    <property type="entry name" value="NAD(P)_dehydrat-like"/>
</dbReference>
<comment type="similarity">
    <text evidence="2">Belongs to the NAD(P)-dependent epimerase/dehydratase family. Dihydroflavonol-4-reductase subfamily.</text>
</comment>
<evidence type="ECO:0000313" key="4">
    <source>
        <dbReference type="EMBL" id="TVY33100.1"/>
    </source>
</evidence>
<dbReference type="Proteomes" id="UP000443090">
    <property type="component" value="Unassembled WGS sequence"/>
</dbReference>
<dbReference type="AlphaFoldDB" id="A0A8H8RF34"/>
<accession>A0A8H8RF34</accession>
<evidence type="ECO:0000313" key="5">
    <source>
        <dbReference type="Proteomes" id="UP000443090"/>
    </source>
</evidence>
<protein>
    <submittedName>
        <fullName evidence="4">Aldehyde reductase</fullName>
    </submittedName>
</protein>
<dbReference type="Gene3D" id="3.40.50.720">
    <property type="entry name" value="NAD(P)-binding Rossmann-like Domain"/>
    <property type="match status" value="1"/>
</dbReference>
<dbReference type="GO" id="GO:0016616">
    <property type="term" value="F:oxidoreductase activity, acting on the CH-OH group of donors, NAD or NADP as acceptor"/>
    <property type="evidence" value="ECO:0007669"/>
    <property type="project" value="TreeGrafter"/>
</dbReference>
<evidence type="ECO:0000256" key="1">
    <source>
        <dbReference type="ARBA" id="ARBA00023002"/>
    </source>
</evidence>
<sequence>MPILIYQADYKYSIAEPKKDVYQSKFATMSFAAASKDLLFPTSGTILVTGSNGHVASNIIVEALALGFKVRGTVRNPDNLPVLEKLYNNSNYSSVVVKDFITPGAFDEAVKGVDAILLTATPLPGPADPNDIVPQTIAYAIGVAKSALAAPTVKRIVWTGTIPIVFNPGVAYKQDRTTWADDAVKAAWAPPPYTPDRAWVAYKAAKDEAERALFDFAKKENAHYTVNSVLPCVVFGRIITKPSDGGTWPQQILNGTAPAFGGNGQWYIDMIDVSRIHLAAVFDKTIVGERFIASAAKFDWNELIDTIQKIAPSAKVAPHFPEPVNKDLGDNDVAPGAAALKKWWGQASYKGLEQTLRENLAADL</sequence>
<reference evidence="4 5" key="1">
    <citation type="submission" date="2018-05" db="EMBL/GenBank/DDBJ databases">
        <title>Genome sequencing and assembly of the regulated plant pathogen Lachnellula willkommii and related sister species for the development of diagnostic species identification markers.</title>
        <authorList>
            <person name="Giroux E."/>
            <person name="Bilodeau G."/>
        </authorList>
    </citation>
    <scope>NUCLEOTIDE SEQUENCE [LARGE SCALE GENOMIC DNA]</scope>
    <source>
        <strain evidence="4 5">CBS 160.35</strain>
    </source>
</reference>
<feature type="domain" description="NAD(P)-binding" evidence="3">
    <location>
        <begin position="50"/>
        <end position="166"/>
    </location>
</feature>